<dbReference type="EMBL" id="JAUUUU010000002">
    <property type="protein sequence ID" value="MDP1520305.1"/>
    <property type="molecule type" value="Genomic_DNA"/>
</dbReference>
<accession>A0AAW8B161</accession>
<dbReference type="Pfam" id="PF02915">
    <property type="entry name" value="Rubrerythrin"/>
    <property type="match status" value="1"/>
</dbReference>
<protein>
    <submittedName>
        <fullName evidence="2">Ferritin family protein</fullName>
    </submittedName>
</protein>
<dbReference type="PANTHER" id="PTHR33746">
    <property type="entry name" value="RUBRERYTHRIN"/>
    <property type="match status" value="1"/>
</dbReference>
<reference evidence="2" key="2">
    <citation type="submission" date="2023-08" db="EMBL/GenBank/DDBJ databases">
        <authorList>
            <person name="Luo J."/>
        </authorList>
    </citation>
    <scope>NUCLEOTIDE SEQUENCE</scope>
    <source>
        <strain evidence="2">DSM 25064</strain>
    </source>
</reference>
<proteinExistence type="predicted"/>
<dbReference type="GO" id="GO:0016491">
    <property type="term" value="F:oxidoreductase activity"/>
    <property type="evidence" value="ECO:0007669"/>
    <property type="project" value="InterPro"/>
</dbReference>
<dbReference type="Gene3D" id="1.20.1260.10">
    <property type="match status" value="1"/>
</dbReference>
<dbReference type="RefSeq" id="WP_305169873.1">
    <property type="nucleotide sequence ID" value="NZ_JAUUUU010000002.1"/>
</dbReference>
<dbReference type="AlphaFoldDB" id="A0AAW8B161"/>
<name>A0AAW8B161_9GAMM</name>
<dbReference type="Proteomes" id="UP001178354">
    <property type="component" value="Unassembled WGS sequence"/>
</dbReference>
<dbReference type="InterPro" id="IPR003251">
    <property type="entry name" value="Rr_diiron-bd_dom"/>
</dbReference>
<dbReference type="PROSITE" id="PS50905">
    <property type="entry name" value="FERRITIN_LIKE"/>
    <property type="match status" value="1"/>
</dbReference>
<dbReference type="InterPro" id="IPR052753">
    <property type="entry name" value="Rbr2/Nigerythrin"/>
</dbReference>
<dbReference type="InterPro" id="IPR012347">
    <property type="entry name" value="Ferritin-like"/>
</dbReference>
<evidence type="ECO:0000313" key="2">
    <source>
        <dbReference type="EMBL" id="MDP1520305.1"/>
    </source>
</evidence>
<keyword evidence="3" id="KW-1185">Reference proteome</keyword>
<comment type="caution">
    <text evidence="2">The sequence shown here is derived from an EMBL/GenBank/DDBJ whole genome shotgun (WGS) entry which is preliminary data.</text>
</comment>
<evidence type="ECO:0000313" key="3">
    <source>
        <dbReference type="Proteomes" id="UP001178354"/>
    </source>
</evidence>
<reference evidence="2" key="1">
    <citation type="journal article" date="2010" name="Int. J. Syst. Evol. Microbiol.">
        <title>Porticoccus litoralis gen. nov., sp. nov., a gammaproteobacterium isolated from the Yellow Sea.</title>
        <authorList>
            <person name="Oh H.M."/>
            <person name="Kim H."/>
            <person name="Kim K.M."/>
            <person name="Min G.S."/>
            <person name="Cho J.C."/>
        </authorList>
    </citation>
    <scope>NUCLEOTIDE SEQUENCE</scope>
    <source>
        <strain evidence="2">DSM 25064</strain>
    </source>
</reference>
<dbReference type="InterPro" id="IPR009040">
    <property type="entry name" value="Ferritin-like_diiron"/>
</dbReference>
<feature type="domain" description="Ferritin-like diiron" evidence="1">
    <location>
        <begin position="19"/>
        <end position="181"/>
    </location>
</feature>
<sequence length="189" mass="21540">MAKADITEEMIFQCFAAACQSDDMAKTAESFVDVEEYENRVMYPEFARWASSAGYPELATLFRKVAGEEKLHAVWLRALYSDIGVPQRGEDTQRAIDALETIRANCDELIAMNPEGVVEKALEVAIRVEEREYRDIYPRFRDQALAANDADTAEVYQKVIDSEREHALWFEAALVNFRTQQQSQSQVSV</sequence>
<dbReference type="InterPro" id="IPR009078">
    <property type="entry name" value="Ferritin-like_SF"/>
</dbReference>
<evidence type="ECO:0000259" key="1">
    <source>
        <dbReference type="PROSITE" id="PS50905"/>
    </source>
</evidence>
<dbReference type="SUPFAM" id="SSF47240">
    <property type="entry name" value="Ferritin-like"/>
    <property type="match status" value="1"/>
</dbReference>
<gene>
    <name evidence="2" type="ORF">Q8A57_04915</name>
</gene>
<organism evidence="2 3">
    <name type="scientific">Porticoccus litoralis</name>
    <dbReference type="NCBI Taxonomy" id="434086"/>
    <lineage>
        <taxon>Bacteria</taxon>
        <taxon>Pseudomonadati</taxon>
        <taxon>Pseudomonadota</taxon>
        <taxon>Gammaproteobacteria</taxon>
        <taxon>Cellvibrionales</taxon>
        <taxon>Porticoccaceae</taxon>
        <taxon>Porticoccus</taxon>
    </lineage>
</organism>
<dbReference type="GO" id="GO:0046872">
    <property type="term" value="F:metal ion binding"/>
    <property type="evidence" value="ECO:0007669"/>
    <property type="project" value="InterPro"/>
</dbReference>
<dbReference type="PANTHER" id="PTHR33746:SF4">
    <property type="entry name" value="RUBRERYTHRIN"/>
    <property type="match status" value="1"/>
</dbReference>